<dbReference type="Gene3D" id="2.40.110.10">
    <property type="entry name" value="Butyryl-CoA Dehydrogenase, subunit A, domain 2"/>
    <property type="match status" value="1"/>
</dbReference>
<evidence type="ECO:0000256" key="3">
    <source>
        <dbReference type="ARBA" id="ARBA00022630"/>
    </source>
</evidence>
<protein>
    <submittedName>
        <fullName evidence="10">Pimeloyl-CoA dehydrogenase small subunit</fullName>
    </submittedName>
</protein>
<sequence length="374" mass="39937">MDFNFTETQGMLRDTLHRYLADTYDFDKRAAMLKRDGGRDPGVWTALATELGILGAALPEAYGGFGGGPIDTMVLMEEFGRALSVEPYVPTVVLGAGALVETGGAVAEALVPGIIGGEVIIGAGFYEPQGRYNLADIKTTAKKDGAGWVLNGHKAVVVAAPFATHLLVSARTGGSQREAGGVSLFLIDASTKGLVRRDYPCVDGTLASELYFENASVPADALLGAEGGALPLINKLADHAAVAQCAEATGAMKKLHELTLDYAKQRKQFGKAIGDFQVIQHRLVDMFMEAEQAQSMTLMGTLRLDDPNREKWVSQAKAKINKGARALGQWAVQTHGGIGITTELAAGHYFKRLTIVETQFGDLDYHLGRLEALI</sequence>
<keyword evidence="5 6" id="KW-0560">Oxidoreductase</keyword>
<dbReference type="InterPro" id="IPR013786">
    <property type="entry name" value="AcylCoA_DH/ox_N"/>
</dbReference>
<reference evidence="10 11" key="1">
    <citation type="submission" date="2019-06" db="EMBL/GenBank/DDBJ databases">
        <authorList>
            <person name="Lee I."/>
            <person name="Jang G.I."/>
            <person name="Hwang C.Y."/>
        </authorList>
    </citation>
    <scope>NUCLEOTIDE SEQUENCE [LARGE SCALE GENOMIC DNA]</scope>
    <source>
        <strain evidence="10 11">PAMC 28131</strain>
    </source>
</reference>
<evidence type="ECO:0000256" key="1">
    <source>
        <dbReference type="ARBA" id="ARBA00001974"/>
    </source>
</evidence>
<dbReference type="InterPro" id="IPR009100">
    <property type="entry name" value="AcylCoA_DH/oxidase_NM_dom_sf"/>
</dbReference>
<evidence type="ECO:0000313" key="11">
    <source>
        <dbReference type="Proteomes" id="UP000319897"/>
    </source>
</evidence>
<proteinExistence type="inferred from homology"/>
<dbReference type="InterPro" id="IPR036250">
    <property type="entry name" value="AcylCo_DH-like_C"/>
</dbReference>
<gene>
    <name evidence="10" type="ORF">FJQ54_16440</name>
</gene>
<dbReference type="Gene3D" id="1.20.140.10">
    <property type="entry name" value="Butyryl-CoA Dehydrogenase, subunit A, domain 3"/>
    <property type="match status" value="1"/>
</dbReference>
<dbReference type="InterPro" id="IPR006091">
    <property type="entry name" value="Acyl-CoA_Oxase/DH_mid-dom"/>
</dbReference>
<dbReference type="RefSeq" id="WP_140929493.1">
    <property type="nucleotide sequence ID" value="NZ_VFSU01000034.1"/>
</dbReference>
<evidence type="ECO:0000256" key="2">
    <source>
        <dbReference type="ARBA" id="ARBA00009347"/>
    </source>
</evidence>
<evidence type="ECO:0000259" key="7">
    <source>
        <dbReference type="Pfam" id="PF00441"/>
    </source>
</evidence>
<dbReference type="PANTHER" id="PTHR43884:SF20">
    <property type="entry name" value="ACYL-COA DEHYDROGENASE FADE28"/>
    <property type="match status" value="1"/>
</dbReference>
<evidence type="ECO:0000256" key="4">
    <source>
        <dbReference type="ARBA" id="ARBA00022827"/>
    </source>
</evidence>
<dbReference type="SUPFAM" id="SSF47203">
    <property type="entry name" value="Acyl-CoA dehydrogenase C-terminal domain-like"/>
    <property type="match status" value="1"/>
</dbReference>
<dbReference type="CDD" id="cd00567">
    <property type="entry name" value="ACAD"/>
    <property type="match status" value="1"/>
</dbReference>
<organism evidence="10 11">
    <name type="scientific">Sandaracinobacter neustonicus</name>
    <dbReference type="NCBI Taxonomy" id="1715348"/>
    <lineage>
        <taxon>Bacteria</taxon>
        <taxon>Pseudomonadati</taxon>
        <taxon>Pseudomonadota</taxon>
        <taxon>Alphaproteobacteria</taxon>
        <taxon>Sphingomonadales</taxon>
        <taxon>Sphingosinicellaceae</taxon>
        <taxon>Sandaracinobacter</taxon>
    </lineage>
</organism>
<keyword evidence="3 6" id="KW-0285">Flavoprotein</keyword>
<evidence type="ECO:0000259" key="9">
    <source>
        <dbReference type="Pfam" id="PF02771"/>
    </source>
</evidence>
<dbReference type="InterPro" id="IPR037069">
    <property type="entry name" value="AcylCoA_DH/ox_N_sf"/>
</dbReference>
<dbReference type="InterPro" id="IPR046373">
    <property type="entry name" value="Acyl-CoA_Oxase/DH_mid-dom_sf"/>
</dbReference>
<keyword evidence="4 6" id="KW-0274">FAD</keyword>
<dbReference type="GO" id="GO:0050660">
    <property type="term" value="F:flavin adenine dinucleotide binding"/>
    <property type="evidence" value="ECO:0007669"/>
    <property type="project" value="InterPro"/>
</dbReference>
<evidence type="ECO:0000256" key="6">
    <source>
        <dbReference type="RuleBase" id="RU362125"/>
    </source>
</evidence>
<dbReference type="Proteomes" id="UP000319897">
    <property type="component" value="Unassembled WGS sequence"/>
</dbReference>
<dbReference type="Pfam" id="PF02770">
    <property type="entry name" value="Acyl-CoA_dh_M"/>
    <property type="match status" value="1"/>
</dbReference>
<evidence type="ECO:0000313" key="10">
    <source>
        <dbReference type="EMBL" id="TPE58641.1"/>
    </source>
</evidence>
<dbReference type="AlphaFoldDB" id="A0A501XDI3"/>
<dbReference type="Pfam" id="PF00441">
    <property type="entry name" value="Acyl-CoA_dh_1"/>
    <property type="match status" value="1"/>
</dbReference>
<dbReference type="OrthoDB" id="7328575at2"/>
<keyword evidence="11" id="KW-1185">Reference proteome</keyword>
<feature type="domain" description="Acyl-CoA oxidase/dehydrogenase middle" evidence="8">
    <location>
        <begin position="127"/>
        <end position="214"/>
    </location>
</feature>
<dbReference type="PANTHER" id="PTHR43884">
    <property type="entry name" value="ACYL-COA DEHYDROGENASE"/>
    <property type="match status" value="1"/>
</dbReference>
<dbReference type="SUPFAM" id="SSF56645">
    <property type="entry name" value="Acyl-CoA dehydrogenase NM domain-like"/>
    <property type="match status" value="1"/>
</dbReference>
<dbReference type="Gene3D" id="1.10.540.10">
    <property type="entry name" value="Acyl-CoA dehydrogenase/oxidase, N-terminal domain"/>
    <property type="match status" value="1"/>
</dbReference>
<evidence type="ECO:0000256" key="5">
    <source>
        <dbReference type="ARBA" id="ARBA00023002"/>
    </source>
</evidence>
<dbReference type="GO" id="GO:0003995">
    <property type="term" value="F:acyl-CoA dehydrogenase activity"/>
    <property type="evidence" value="ECO:0007669"/>
    <property type="project" value="TreeGrafter"/>
</dbReference>
<evidence type="ECO:0000259" key="8">
    <source>
        <dbReference type="Pfam" id="PF02770"/>
    </source>
</evidence>
<name>A0A501XDI3_9SPHN</name>
<dbReference type="InterPro" id="IPR009075">
    <property type="entry name" value="AcylCo_DH/oxidase_C"/>
</dbReference>
<feature type="domain" description="Acyl-CoA dehydrogenase/oxidase N-terminal" evidence="9">
    <location>
        <begin position="6"/>
        <end position="103"/>
    </location>
</feature>
<accession>A0A501XDI3</accession>
<dbReference type="EMBL" id="VFSU01000034">
    <property type="protein sequence ID" value="TPE58641.1"/>
    <property type="molecule type" value="Genomic_DNA"/>
</dbReference>
<feature type="domain" description="Acyl-CoA dehydrogenase/oxidase C-terminal" evidence="7">
    <location>
        <begin position="233"/>
        <end position="367"/>
    </location>
</feature>
<comment type="similarity">
    <text evidence="2 6">Belongs to the acyl-CoA dehydrogenase family.</text>
</comment>
<comment type="cofactor">
    <cofactor evidence="1 6">
        <name>FAD</name>
        <dbReference type="ChEBI" id="CHEBI:57692"/>
    </cofactor>
</comment>
<comment type="caution">
    <text evidence="10">The sequence shown here is derived from an EMBL/GenBank/DDBJ whole genome shotgun (WGS) entry which is preliminary data.</text>
</comment>
<dbReference type="Pfam" id="PF02771">
    <property type="entry name" value="Acyl-CoA_dh_N"/>
    <property type="match status" value="1"/>
</dbReference>